<evidence type="ECO:0000313" key="3">
    <source>
        <dbReference type="EMBL" id="HIX45976.1"/>
    </source>
</evidence>
<protein>
    <submittedName>
        <fullName evidence="3">Efflux RND transporter permease subunit</fullName>
    </submittedName>
</protein>
<dbReference type="Proteomes" id="UP000824246">
    <property type="component" value="Unassembled WGS sequence"/>
</dbReference>
<dbReference type="Gene3D" id="3.30.70.1320">
    <property type="entry name" value="Multidrug efflux transporter AcrB pore domain like"/>
    <property type="match status" value="1"/>
</dbReference>
<gene>
    <name evidence="3" type="ORF">H9982_07120</name>
</gene>
<feature type="transmembrane region" description="Helical" evidence="2">
    <location>
        <begin position="887"/>
        <end position="907"/>
    </location>
</feature>
<feature type="transmembrane region" description="Helical" evidence="2">
    <location>
        <begin position="435"/>
        <end position="455"/>
    </location>
</feature>
<sequence length="1032" mass="113751">MKKQRDIIAWAINHSTIVFLLAVAGIVLGIYGLVVMPKQEFPLITIRQGLVIGVFPGHSSDEVDDRLTKPLENFIFGFEEVNKKKTMSQSRDGISFITVELADNVVDKEAFWSKFKHRLALFKSQLPSDVLDVIVNDDFGNTSSMLLAIESDEKSYREMEAYADELEKRLRGIESVSGIKSYGSMQEQISVYLDADKLAAYAVNENAVAMNLASHGFAALGGSVGNPVYVAPVHLVPLYDNERNIAEHVVYSDPYGNAIRLKDIARIVREYPAPDSYIANNGRKSILLSLEMGQGYNVIEMGREVNEVVKAFQADLPEEVTIERIVDQAQVVGDSVKTFLSELLIAIGAVIIVIILLLPLRVASIAASTIPMTIFLSLGMFFVCGLELNTVTLAALIVSLGIIVDDSIVIIDNYMERLDEGFSRREASIMSAKGFFKSIFSATLAISVTFFPFLATTTGVTNDFVKPFPPALTIILFISLLVAILIIPFMQEHLIKSGYNREGAQKKTLIFNAMQSSYERLLGRCFAHPYLTVAAGVLAIAIGALIFFSQPMQLMPVADRDQFAVEIYMPHGTAIESTAAVADSLEHILCRDERVKSVTSFIGTGSPRFHAAYAPQFPGSHYAQFIVNTTGIKATEELLDEYADVYDDYFPGARVRFKQLEYNDIKYPIEVRLTGDDPELLKQDAEKVKQLMYDIKGVKLPHTNFEGQLSGVKIVMDEDEINRLGISPAAVSANITMHSGGLPVAKVWDRDYPLQVVLYCSEGETRDFGSMRSEYISAWGGTVSVPLRQIAEIIPDWHDGQIVRRNGILSLSVFADIDRGCNASVLTRELDWQMKHLELSDGVSWSMGGSKASDAERMPQVITGLLCAAAIIFIILLFHFGSIKPALLILASTLFCILGAGLGLYIMRIAVSITAILGVVTLMGILVRNGIIMLDYAEELQSETGMNVRDAAYHAALRRMRPIFLTSSAAAMGVIPMILGRSSLWSPMGTVIFFGTLVSMFFTLTVLPILYWLLNRKKGAAQVAHLPVKSHK</sequence>
<dbReference type="Gene3D" id="3.30.2090.10">
    <property type="entry name" value="Multidrug efflux transporter AcrB TolC docking domain, DN and DC subdomains"/>
    <property type="match status" value="2"/>
</dbReference>
<dbReference type="InterPro" id="IPR027463">
    <property type="entry name" value="AcrB_DN_DC_subdom"/>
</dbReference>
<keyword evidence="2" id="KW-0812">Transmembrane</keyword>
<feature type="transmembrane region" description="Helical" evidence="2">
    <location>
        <begin position="913"/>
        <end position="931"/>
    </location>
</feature>
<evidence type="ECO:0000256" key="2">
    <source>
        <dbReference type="SAM" id="Phobius"/>
    </source>
</evidence>
<reference evidence="3" key="1">
    <citation type="journal article" date="2021" name="PeerJ">
        <title>Extensive microbial diversity within the chicken gut microbiome revealed by metagenomics and culture.</title>
        <authorList>
            <person name="Gilroy R."/>
            <person name="Ravi A."/>
            <person name="Getino M."/>
            <person name="Pursley I."/>
            <person name="Horton D.L."/>
            <person name="Alikhan N.F."/>
            <person name="Baker D."/>
            <person name="Gharbi K."/>
            <person name="Hall N."/>
            <person name="Watson M."/>
            <person name="Adriaenssens E.M."/>
            <person name="Foster-Nyarko E."/>
            <person name="Jarju S."/>
            <person name="Secka A."/>
            <person name="Antonio M."/>
            <person name="Oren A."/>
            <person name="Chaudhuri R.R."/>
            <person name="La Ragione R."/>
            <person name="Hildebrand F."/>
            <person name="Pallen M.J."/>
        </authorList>
    </citation>
    <scope>NUCLEOTIDE SEQUENCE</scope>
    <source>
        <strain evidence="3">ChiHjej12B11-16260</strain>
    </source>
</reference>
<feature type="transmembrane region" description="Helical" evidence="2">
    <location>
        <begin position="530"/>
        <end position="548"/>
    </location>
</feature>
<feature type="transmembrane region" description="Helical" evidence="2">
    <location>
        <begin position="394"/>
        <end position="414"/>
    </location>
</feature>
<dbReference type="Gene3D" id="1.20.1640.10">
    <property type="entry name" value="Multidrug efflux transporter AcrB transmembrane domain"/>
    <property type="match status" value="2"/>
</dbReference>
<dbReference type="GO" id="GO:0042910">
    <property type="term" value="F:xenobiotic transmembrane transporter activity"/>
    <property type="evidence" value="ECO:0007669"/>
    <property type="project" value="TreeGrafter"/>
</dbReference>
<comment type="caution">
    <text evidence="3">The sequence shown here is derived from an EMBL/GenBank/DDBJ whole genome shotgun (WGS) entry which is preliminary data.</text>
</comment>
<accession>A0A9D1VSC6</accession>
<proteinExistence type="predicted"/>
<reference evidence="3" key="2">
    <citation type="submission" date="2021-04" db="EMBL/GenBank/DDBJ databases">
        <authorList>
            <person name="Gilroy R."/>
        </authorList>
    </citation>
    <scope>NUCLEOTIDE SEQUENCE</scope>
    <source>
        <strain evidence="3">ChiHjej12B11-16260</strain>
    </source>
</reference>
<dbReference type="InterPro" id="IPR001036">
    <property type="entry name" value="Acrflvin-R"/>
</dbReference>
<evidence type="ECO:0000256" key="1">
    <source>
        <dbReference type="SAM" id="Coils"/>
    </source>
</evidence>
<feature type="transmembrane region" description="Helical" evidence="2">
    <location>
        <begin position="7"/>
        <end position="34"/>
    </location>
</feature>
<feature type="transmembrane region" description="Helical" evidence="2">
    <location>
        <begin position="861"/>
        <end position="880"/>
    </location>
</feature>
<dbReference type="AlphaFoldDB" id="A0A9D1VSC6"/>
<dbReference type="PANTHER" id="PTHR32063">
    <property type="match status" value="1"/>
</dbReference>
<dbReference type="PANTHER" id="PTHR32063:SF18">
    <property type="entry name" value="CATION EFFLUX SYSTEM PROTEIN"/>
    <property type="match status" value="1"/>
</dbReference>
<feature type="transmembrane region" description="Helical" evidence="2">
    <location>
        <begin position="339"/>
        <end position="358"/>
    </location>
</feature>
<dbReference type="SUPFAM" id="SSF82693">
    <property type="entry name" value="Multidrug efflux transporter AcrB pore domain, PN1, PN2, PC1 and PC2 subdomains"/>
    <property type="match status" value="3"/>
</dbReference>
<evidence type="ECO:0000313" key="4">
    <source>
        <dbReference type="Proteomes" id="UP000824246"/>
    </source>
</evidence>
<dbReference type="SUPFAM" id="SSF82866">
    <property type="entry name" value="Multidrug efflux transporter AcrB transmembrane domain"/>
    <property type="match status" value="2"/>
</dbReference>
<feature type="transmembrane region" description="Helical" evidence="2">
    <location>
        <begin position="991"/>
        <end position="1014"/>
    </location>
</feature>
<dbReference type="EMBL" id="DXFB01000185">
    <property type="protein sequence ID" value="HIX45976.1"/>
    <property type="molecule type" value="Genomic_DNA"/>
</dbReference>
<feature type="transmembrane region" description="Helical" evidence="2">
    <location>
        <begin position="467"/>
        <end position="487"/>
    </location>
</feature>
<feature type="transmembrane region" description="Helical" evidence="2">
    <location>
        <begin position="963"/>
        <end position="979"/>
    </location>
</feature>
<dbReference type="PRINTS" id="PR00702">
    <property type="entry name" value="ACRIFLAVINRP"/>
</dbReference>
<feature type="coiled-coil region" evidence="1">
    <location>
        <begin position="149"/>
        <end position="176"/>
    </location>
</feature>
<dbReference type="Gene3D" id="3.30.70.1440">
    <property type="entry name" value="Multidrug efflux transporter AcrB pore domain"/>
    <property type="match status" value="1"/>
</dbReference>
<organism evidence="3 4">
    <name type="scientific">Candidatus Barnesiella excrementipullorum</name>
    <dbReference type="NCBI Taxonomy" id="2838479"/>
    <lineage>
        <taxon>Bacteria</taxon>
        <taxon>Pseudomonadati</taxon>
        <taxon>Bacteroidota</taxon>
        <taxon>Bacteroidia</taxon>
        <taxon>Bacteroidales</taxon>
        <taxon>Barnesiellaceae</taxon>
        <taxon>Barnesiella</taxon>
    </lineage>
</organism>
<feature type="transmembrane region" description="Helical" evidence="2">
    <location>
        <begin position="365"/>
        <end position="388"/>
    </location>
</feature>
<name>A0A9D1VSC6_9BACT</name>
<keyword evidence="1" id="KW-0175">Coiled coil</keyword>
<keyword evidence="2" id="KW-1133">Transmembrane helix</keyword>
<dbReference type="Pfam" id="PF00873">
    <property type="entry name" value="ACR_tran"/>
    <property type="match status" value="1"/>
</dbReference>
<keyword evidence="2" id="KW-0472">Membrane</keyword>
<dbReference type="SUPFAM" id="SSF82714">
    <property type="entry name" value="Multidrug efflux transporter AcrB TolC docking domain, DN and DC subdomains"/>
    <property type="match status" value="2"/>
</dbReference>
<dbReference type="GO" id="GO:0005886">
    <property type="term" value="C:plasma membrane"/>
    <property type="evidence" value="ECO:0007669"/>
    <property type="project" value="TreeGrafter"/>
</dbReference>
<dbReference type="Gene3D" id="3.30.70.1430">
    <property type="entry name" value="Multidrug efflux transporter AcrB pore domain"/>
    <property type="match status" value="2"/>
</dbReference>